<feature type="chain" id="PRO_5012476273" description="ABC transporter substrate-binding protein" evidence="3">
    <location>
        <begin position="26"/>
        <end position="350"/>
    </location>
</feature>
<keyword evidence="2" id="KW-0574">Periplasm</keyword>
<dbReference type="PANTHER" id="PTHR30006">
    <property type="entry name" value="THIAMINE-BINDING PERIPLASMIC PROTEIN-RELATED"/>
    <property type="match status" value="1"/>
</dbReference>
<sequence>MKRRTFLKFTTTAVAGSLAAPYVHAQSKKFAGVTLRVNGFGGLYDETLRKCVGAPLEEKYGLKVQFIAGSQSADLVKLIANRDNPPYDLFQADSAYMVELLKAGVIEEIKDSDVPNIKRILPEFREYGDHGVPYSVASSIPVYNSKYIKQPLTSYSDIARSDLAGRAVIPSPVQDSISLYLLGIADENGGSISNMDPAFQVMAAAKPNIVALAQTTVAELQMFESEEVYAGIFWDSRAHELRTKGFPIVTVIPPKGLYSICSYFNVVKGMKYPEAAHAFAQQLLSDEGMSGLPQALGIGVTTDVKLPDEIQKNLVYNSPKRIALKKKVDWQKWMADRGTRIERINKIIRS</sequence>
<dbReference type="OrthoDB" id="9766989at2"/>
<keyword evidence="1 3" id="KW-0732">Signal</keyword>
<dbReference type="AlphaFoldDB" id="A0A1L3FNQ5"/>
<evidence type="ECO:0008006" key="6">
    <source>
        <dbReference type="Google" id="ProtNLM"/>
    </source>
</evidence>
<accession>A0A1L3FNQ5</accession>
<reference evidence="4 5" key="1">
    <citation type="submission" date="2016-11" db="EMBL/GenBank/DDBJ databases">
        <title>Complete Genome Sequence of Bradyrhizobium sp. strain J5, an isolated from soybean nodule in Hokkaido.</title>
        <authorList>
            <person name="Kanehara K."/>
        </authorList>
    </citation>
    <scope>NUCLEOTIDE SEQUENCE [LARGE SCALE GENOMIC DNA]</scope>
    <source>
        <strain evidence="4 5">J5</strain>
    </source>
</reference>
<feature type="signal peptide" evidence="3">
    <location>
        <begin position="1"/>
        <end position="25"/>
    </location>
</feature>
<name>A0A1L3FNQ5_BRAJP</name>
<dbReference type="InterPro" id="IPR006059">
    <property type="entry name" value="SBP"/>
</dbReference>
<evidence type="ECO:0000313" key="5">
    <source>
        <dbReference type="Proteomes" id="UP000181962"/>
    </source>
</evidence>
<gene>
    <name evidence="4" type="ORF">BKD09_42275</name>
</gene>
<proteinExistence type="predicted"/>
<evidence type="ECO:0000256" key="2">
    <source>
        <dbReference type="ARBA" id="ARBA00022764"/>
    </source>
</evidence>
<organism evidence="4 5">
    <name type="scientific">Bradyrhizobium japonicum</name>
    <dbReference type="NCBI Taxonomy" id="375"/>
    <lineage>
        <taxon>Bacteria</taxon>
        <taxon>Pseudomonadati</taxon>
        <taxon>Pseudomonadota</taxon>
        <taxon>Alphaproteobacteria</taxon>
        <taxon>Hyphomicrobiales</taxon>
        <taxon>Nitrobacteraceae</taxon>
        <taxon>Bradyrhizobium</taxon>
    </lineage>
</organism>
<dbReference type="RefSeq" id="WP_071916538.1">
    <property type="nucleotide sequence ID" value="NZ_CP017637.1"/>
</dbReference>
<dbReference type="Pfam" id="PF13416">
    <property type="entry name" value="SBP_bac_8"/>
    <property type="match status" value="1"/>
</dbReference>
<dbReference type="GO" id="GO:0015888">
    <property type="term" value="P:thiamine transport"/>
    <property type="evidence" value="ECO:0007669"/>
    <property type="project" value="TreeGrafter"/>
</dbReference>
<dbReference type="Proteomes" id="UP000181962">
    <property type="component" value="Chromosome"/>
</dbReference>
<evidence type="ECO:0000256" key="1">
    <source>
        <dbReference type="ARBA" id="ARBA00022729"/>
    </source>
</evidence>
<dbReference type="GO" id="GO:0030288">
    <property type="term" value="C:outer membrane-bounded periplasmic space"/>
    <property type="evidence" value="ECO:0007669"/>
    <property type="project" value="TreeGrafter"/>
</dbReference>
<dbReference type="EMBL" id="CP017637">
    <property type="protein sequence ID" value="APG14967.1"/>
    <property type="molecule type" value="Genomic_DNA"/>
</dbReference>
<dbReference type="PANTHER" id="PTHR30006:SF2">
    <property type="entry name" value="ABC TRANSPORTER SUBSTRATE-BINDING PROTEIN"/>
    <property type="match status" value="1"/>
</dbReference>
<dbReference type="Gene3D" id="3.40.190.10">
    <property type="entry name" value="Periplasmic binding protein-like II"/>
    <property type="match status" value="2"/>
</dbReference>
<protein>
    <recommendedName>
        <fullName evidence="6">ABC transporter substrate-binding protein</fullName>
    </recommendedName>
</protein>
<evidence type="ECO:0000256" key="3">
    <source>
        <dbReference type="SAM" id="SignalP"/>
    </source>
</evidence>
<dbReference type="SUPFAM" id="SSF53850">
    <property type="entry name" value="Periplasmic binding protein-like II"/>
    <property type="match status" value="1"/>
</dbReference>
<dbReference type="GO" id="GO:0030975">
    <property type="term" value="F:thiamine binding"/>
    <property type="evidence" value="ECO:0007669"/>
    <property type="project" value="TreeGrafter"/>
</dbReference>
<evidence type="ECO:0000313" key="4">
    <source>
        <dbReference type="EMBL" id="APG14967.1"/>
    </source>
</evidence>
<dbReference type="GO" id="GO:0030976">
    <property type="term" value="F:thiamine pyrophosphate binding"/>
    <property type="evidence" value="ECO:0007669"/>
    <property type="project" value="TreeGrafter"/>
</dbReference>